<dbReference type="Proteomes" id="UP001059596">
    <property type="component" value="Unassembled WGS sequence"/>
</dbReference>
<feature type="region of interest" description="Disordered" evidence="1">
    <location>
        <begin position="397"/>
        <end position="454"/>
    </location>
</feature>
<feature type="compositionally biased region" description="Basic residues" evidence="1">
    <location>
        <begin position="397"/>
        <end position="438"/>
    </location>
</feature>
<accession>A0A9P9YG46</accession>
<dbReference type="EMBL" id="JAMKOV010000021">
    <property type="protein sequence ID" value="KAI8036341.1"/>
    <property type="molecule type" value="Genomic_DNA"/>
</dbReference>
<organism evidence="2 3">
    <name type="scientific">Drosophila gunungcola</name>
    <name type="common">fruit fly</name>
    <dbReference type="NCBI Taxonomy" id="103775"/>
    <lineage>
        <taxon>Eukaryota</taxon>
        <taxon>Metazoa</taxon>
        <taxon>Ecdysozoa</taxon>
        <taxon>Arthropoda</taxon>
        <taxon>Hexapoda</taxon>
        <taxon>Insecta</taxon>
        <taxon>Pterygota</taxon>
        <taxon>Neoptera</taxon>
        <taxon>Endopterygota</taxon>
        <taxon>Diptera</taxon>
        <taxon>Brachycera</taxon>
        <taxon>Muscomorpha</taxon>
        <taxon>Ephydroidea</taxon>
        <taxon>Drosophilidae</taxon>
        <taxon>Drosophila</taxon>
        <taxon>Sophophora</taxon>
    </lineage>
</organism>
<name>A0A9P9YG46_9MUSC</name>
<evidence type="ECO:0000256" key="1">
    <source>
        <dbReference type="SAM" id="MobiDB-lite"/>
    </source>
</evidence>
<evidence type="ECO:0000313" key="3">
    <source>
        <dbReference type="Proteomes" id="UP001059596"/>
    </source>
</evidence>
<reference evidence="2" key="1">
    <citation type="journal article" date="2023" name="Genome Biol. Evol.">
        <title>Long-read-based Genome Assembly of Drosophila gunungcola Reveals Fewer Chemosensory Genes in Flower-breeding Species.</title>
        <authorList>
            <person name="Negi A."/>
            <person name="Liao B.Y."/>
            <person name="Yeh S.D."/>
        </authorList>
    </citation>
    <scope>NUCLEOTIDE SEQUENCE</scope>
    <source>
        <strain evidence="2">Sukarami</strain>
    </source>
</reference>
<keyword evidence="3" id="KW-1185">Reference proteome</keyword>
<dbReference type="AlphaFoldDB" id="A0A9P9YG46"/>
<gene>
    <name evidence="2" type="ORF">M5D96_010934</name>
</gene>
<comment type="caution">
    <text evidence="2">The sequence shown here is derived from an EMBL/GenBank/DDBJ whole genome shotgun (WGS) entry which is preliminary data.</text>
</comment>
<evidence type="ECO:0000313" key="2">
    <source>
        <dbReference type="EMBL" id="KAI8036341.1"/>
    </source>
</evidence>
<protein>
    <submittedName>
        <fullName evidence="2">Uncharacterized protein</fullName>
    </submittedName>
</protein>
<proteinExistence type="predicted"/>
<sequence>MYNNYTGASGSSPPLPDIIGQYYGPGPLSYGSANGYGPLGGGVGGGGYDLYGPSTSTAAAAAGGYGLYDPQIYGPCQTSPIRRRRYSIAGLPSATMYNDVYGYPAPPLQQTSSSNIVNLLNEAHKSISRSSQILNLTNQARQLGQLVTTPTGTGMGLGRVVSSYPTLHPGDTSPPYLNDNLMQMSTSFSSQPNMYFQPQAQQVLPTQLTAAQSAAAAAARLRPAYSVTNLVSSYPTTTAAATTAGGYGCKYGGGYGVSPYQSDLGYLGNPLAPFQQQRQLMAQQSLHASNPAISQYYQNQGGQMGAGSAAALAYNLQQQFAGTQHYGGGAQGPPLGHSHIQASVQQQMHPQYQYHVHQHQNHLQTHPLAALANTSGPFGGTLASSARDYVDGLHHAAHSHTHLHPHQHQHPISHPHSHHPTASHHTHHTAYPHSHSHHQQLQQQQHQAHHHHHLPYSKLDLDYPKLPQEHKRQVSFKFDVDTLSLDS</sequence>